<organism evidence="1 2">
    <name type="scientific">Caballeronia sordidicola</name>
    <name type="common">Burkholderia sordidicola</name>
    <dbReference type="NCBI Taxonomy" id="196367"/>
    <lineage>
        <taxon>Bacteria</taxon>
        <taxon>Pseudomonadati</taxon>
        <taxon>Pseudomonadota</taxon>
        <taxon>Betaproteobacteria</taxon>
        <taxon>Burkholderiales</taxon>
        <taxon>Burkholderiaceae</taxon>
        <taxon>Caballeronia</taxon>
    </lineage>
</organism>
<accession>A0A242M9B4</accession>
<dbReference type="Proteomes" id="UP000194546">
    <property type="component" value="Unassembled WGS sequence"/>
</dbReference>
<gene>
    <name evidence="1" type="ORF">PAMC26510_30235</name>
</gene>
<comment type="caution">
    <text evidence="1">The sequence shown here is derived from an EMBL/GenBank/DDBJ whole genome shotgun (WGS) entry which is preliminary data.</text>
</comment>
<evidence type="ECO:0000313" key="2">
    <source>
        <dbReference type="Proteomes" id="UP000194546"/>
    </source>
</evidence>
<dbReference type="SUPFAM" id="SSF81901">
    <property type="entry name" value="HCP-like"/>
    <property type="match status" value="1"/>
</dbReference>
<protein>
    <recommendedName>
        <fullName evidence="3">Sel1 repeat family protein</fullName>
    </recommendedName>
</protein>
<evidence type="ECO:0000313" key="1">
    <source>
        <dbReference type="EMBL" id="OTP67830.1"/>
    </source>
</evidence>
<dbReference type="Gene3D" id="1.25.40.10">
    <property type="entry name" value="Tetratricopeptide repeat domain"/>
    <property type="match status" value="1"/>
</dbReference>
<proteinExistence type="predicted"/>
<name>A0A242M9B4_CABSO</name>
<sequence>MSEATWFNQLHREWRALQNHDTALDIEKFYRHVMSAHKSGFASLEAIATTANALLLSSIPGAPFLGRKMFEQVGINKHPSLRVAYALSLFAGTGGDADPELANRTLLDVLKDDNAQDALKGLAAAALGDSARLGRATEVDIEEAKRYYEIAYEFGNVGAARNLWLYWDARWGIAAAADKLPDRTRAASWYKRAEPKPKVNGNLQIAPG</sequence>
<dbReference type="RefSeq" id="WP_086383208.1">
    <property type="nucleotide sequence ID" value="NZ_NBTY01000185.1"/>
</dbReference>
<evidence type="ECO:0008006" key="3">
    <source>
        <dbReference type="Google" id="ProtNLM"/>
    </source>
</evidence>
<reference evidence="1 2" key="1">
    <citation type="submission" date="2017-03" db="EMBL/GenBank/DDBJ databases">
        <title>Genome analysis of strain PAMC 26510.</title>
        <authorList>
            <person name="Oh H.-M."/>
            <person name="Yang J.-A."/>
        </authorList>
    </citation>
    <scope>NUCLEOTIDE SEQUENCE [LARGE SCALE GENOMIC DNA]</scope>
    <source>
        <strain evidence="1 2">PAMC 26510</strain>
    </source>
</reference>
<dbReference type="InterPro" id="IPR011990">
    <property type="entry name" value="TPR-like_helical_dom_sf"/>
</dbReference>
<dbReference type="EMBL" id="NBTY01000185">
    <property type="protein sequence ID" value="OTP67830.1"/>
    <property type="molecule type" value="Genomic_DNA"/>
</dbReference>
<dbReference type="AlphaFoldDB" id="A0A242M9B4"/>